<organism evidence="7 8">
    <name type="scientific">Actinomycetospora chibensis</name>
    <dbReference type="NCBI Taxonomy" id="663606"/>
    <lineage>
        <taxon>Bacteria</taxon>
        <taxon>Bacillati</taxon>
        <taxon>Actinomycetota</taxon>
        <taxon>Actinomycetes</taxon>
        <taxon>Pseudonocardiales</taxon>
        <taxon>Pseudonocardiaceae</taxon>
        <taxon>Actinomycetospora</taxon>
    </lineage>
</organism>
<dbReference type="SUPFAM" id="SSF55781">
    <property type="entry name" value="GAF domain-like"/>
    <property type="match status" value="2"/>
</dbReference>
<evidence type="ECO:0000256" key="4">
    <source>
        <dbReference type="PROSITE-ProRule" id="PRU00169"/>
    </source>
</evidence>
<dbReference type="Gene3D" id="3.40.50.2300">
    <property type="match status" value="1"/>
</dbReference>
<comment type="caution">
    <text evidence="7">The sequence shown here is derived from an EMBL/GenBank/DDBJ whole genome shotgun (WGS) entry which is preliminary data.</text>
</comment>
<dbReference type="Pfam" id="PF07228">
    <property type="entry name" value="SpoIIE"/>
    <property type="match status" value="1"/>
</dbReference>
<evidence type="ECO:0000256" key="1">
    <source>
        <dbReference type="ARBA" id="ARBA00022679"/>
    </source>
</evidence>
<dbReference type="InterPro" id="IPR052016">
    <property type="entry name" value="Bact_Sigma-Reg"/>
</dbReference>
<keyword evidence="8" id="KW-1185">Reference proteome</keyword>
<dbReference type="Gene3D" id="3.60.40.10">
    <property type="entry name" value="PPM-type phosphatase domain"/>
    <property type="match status" value="1"/>
</dbReference>
<evidence type="ECO:0000313" key="7">
    <source>
        <dbReference type="EMBL" id="MFC4831272.1"/>
    </source>
</evidence>
<dbReference type="SUPFAM" id="SSF52172">
    <property type="entry name" value="CheY-like"/>
    <property type="match status" value="1"/>
</dbReference>
<protein>
    <submittedName>
        <fullName evidence="7">SpoIIE family protein phosphatase</fullName>
    </submittedName>
</protein>
<feature type="modified residue" description="4-aspartylphosphate" evidence="4">
    <location>
        <position position="51"/>
    </location>
</feature>
<dbReference type="SMART" id="SM00448">
    <property type="entry name" value="REC"/>
    <property type="match status" value="1"/>
</dbReference>
<dbReference type="InterPro" id="IPR011006">
    <property type="entry name" value="CheY-like_superfamily"/>
</dbReference>
<dbReference type="InterPro" id="IPR001789">
    <property type="entry name" value="Sig_transdc_resp-reg_receiver"/>
</dbReference>
<evidence type="ECO:0000256" key="3">
    <source>
        <dbReference type="ARBA" id="ARBA00022801"/>
    </source>
</evidence>
<dbReference type="Gene3D" id="3.30.450.40">
    <property type="match status" value="2"/>
</dbReference>
<keyword evidence="4" id="KW-0597">Phosphoprotein</keyword>
<evidence type="ECO:0000256" key="2">
    <source>
        <dbReference type="ARBA" id="ARBA00022777"/>
    </source>
</evidence>
<evidence type="ECO:0000313" key="8">
    <source>
        <dbReference type="Proteomes" id="UP001595909"/>
    </source>
</evidence>
<dbReference type="PANTHER" id="PTHR43156">
    <property type="entry name" value="STAGE II SPORULATION PROTEIN E-RELATED"/>
    <property type="match status" value="1"/>
</dbReference>
<dbReference type="InterPro" id="IPR036457">
    <property type="entry name" value="PPM-type-like_dom_sf"/>
</dbReference>
<feature type="compositionally biased region" description="Pro residues" evidence="5">
    <location>
        <begin position="727"/>
        <end position="737"/>
    </location>
</feature>
<dbReference type="EMBL" id="JBHSIM010000003">
    <property type="protein sequence ID" value="MFC4831272.1"/>
    <property type="molecule type" value="Genomic_DNA"/>
</dbReference>
<proteinExistence type="predicted"/>
<evidence type="ECO:0000259" key="6">
    <source>
        <dbReference type="PROSITE" id="PS50110"/>
    </source>
</evidence>
<dbReference type="SMART" id="SM00331">
    <property type="entry name" value="PP2C_SIG"/>
    <property type="match status" value="1"/>
</dbReference>
<gene>
    <name evidence="7" type="ORF">ACFPEL_02510</name>
</gene>
<dbReference type="PROSITE" id="PS50110">
    <property type="entry name" value="RESPONSE_REGULATORY"/>
    <property type="match status" value="1"/>
</dbReference>
<dbReference type="InterPro" id="IPR001932">
    <property type="entry name" value="PPM-type_phosphatase-like_dom"/>
</dbReference>
<dbReference type="InterPro" id="IPR029016">
    <property type="entry name" value="GAF-like_dom_sf"/>
</dbReference>
<dbReference type="Pfam" id="PF00072">
    <property type="entry name" value="Response_reg"/>
    <property type="match status" value="1"/>
</dbReference>
<keyword evidence="2" id="KW-0418">Kinase</keyword>
<dbReference type="RefSeq" id="WP_274186883.1">
    <property type="nucleotide sequence ID" value="NZ_BAABHN010000003.1"/>
</dbReference>
<dbReference type="InterPro" id="IPR003018">
    <property type="entry name" value="GAF"/>
</dbReference>
<feature type="compositionally biased region" description="Polar residues" evidence="5">
    <location>
        <begin position="717"/>
        <end position="726"/>
    </location>
</feature>
<feature type="region of interest" description="Disordered" evidence="5">
    <location>
        <begin position="713"/>
        <end position="737"/>
    </location>
</feature>
<feature type="domain" description="Response regulatory" evidence="6">
    <location>
        <begin position="3"/>
        <end position="119"/>
    </location>
</feature>
<dbReference type="PANTHER" id="PTHR43156:SF2">
    <property type="entry name" value="STAGE II SPORULATION PROTEIN E"/>
    <property type="match status" value="1"/>
</dbReference>
<dbReference type="SMART" id="SM00065">
    <property type="entry name" value="GAF"/>
    <property type="match status" value="2"/>
</dbReference>
<reference evidence="8" key="1">
    <citation type="journal article" date="2019" name="Int. J. Syst. Evol. Microbiol.">
        <title>The Global Catalogue of Microorganisms (GCM) 10K type strain sequencing project: providing services to taxonomists for standard genome sequencing and annotation.</title>
        <authorList>
            <consortium name="The Broad Institute Genomics Platform"/>
            <consortium name="The Broad Institute Genome Sequencing Center for Infectious Disease"/>
            <person name="Wu L."/>
            <person name="Ma J."/>
        </authorList>
    </citation>
    <scope>NUCLEOTIDE SEQUENCE [LARGE SCALE GENOMIC DNA]</scope>
    <source>
        <strain evidence="8">CCUG 50347</strain>
    </source>
</reference>
<accession>A0ABV9RDK2</accession>
<dbReference type="Pfam" id="PF13185">
    <property type="entry name" value="GAF_2"/>
    <property type="match status" value="2"/>
</dbReference>
<keyword evidence="3" id="KW-0378">Hydrolase</keyword>
<name>A0ABV9RDK2_9PSEU</name>
<sequence>MGTVLVIDDSPENRYAVRRAFVREGFTVQEADTGALALVRAAEDPDLVVLDVNLPDMSGFEVCRRLKAAPRTAHVPVLHLSQTRVDDAARVHGLDGGADAYLTEPVDPAVLVATARALLRMRRAEARLRRELTQAKMLQELAGTLAAAHTADEMAAEIVANAHRVVNAHHTQLGLLDREAAVVALRHGPGPGPRSGDGWEQVPLATPTPMTAVIESGRPQVFGSREAPLASFPQAATNGSGCRTMAVVPIALPNGQVVGALAAAWTEENAADELTMTVLADLALRCGAVLLRGQLQSRRALKLERSELTARVLGELETAGSAAARCRRLIDLVVPALADYAVVEQPGPPRRVLALAHRDPHLRETLRMLREHHALPPRAAHSTHRAAAGESHLIERITPERVAEYALDPPTAALLEELGPRSHISVPLIGGDTVMMLGISHPDRPDYTPADLAYVQELAARAGSSIATARLLEHDHTTAERLQHALLPATPLTHPRLQTASRYLPGDGSLHVGGDWHESILLPDGRAVVAVGDIVGHGLEAAATMGQVRTAFAVLAPRSSGPADLINEISAFAATLPSARYSTIACAVIDPHRADVTYACAGHPPPILVTPEGRADLLTAGRSPLLAFPVAEHREEAAVALPIGSTLLLYSDGLVERRGEIIDIGLERLRSTAQRTATLPVGSQCDAILTTLTRLQPRYDDIVLLAARLTPAADEQPQPQLQHSPRSSPPATPALRS</sequence>
<evidence type="ECO:0000256" key="5">
    <source>
        <dbReference type="SAM" id="MobiDB-lite"/>
    </source>
</evidence>
<dbReference type="Proteomes" id="UP001595909">
    <property type="component" value="Unassembled WGS sequence"/>
</dbReference>
<keyword evidence="1" id="KW-0808">Transferase</keyword>